<evidence type="ECO:0000313" key="2">
    <source>
        <dbReference type="Proteomes" id="UP000805649"/>
    </source>
</evidence>
<evidence type="ECO:0000313" key="1">
    <source>
        <dbReference type="EMBL" id="KAL0940660.1"/>
    </source>
</evidence>
<sequence>MDTSGLFVSETSSCLEEDPCKRDDDEISITSPIASQHDSDDEWVVEGILYQVNDEGKDFYLVEWTGYPLEEATWEPEENVLGELLEEWKATQERQARGEEAVFDIVAWKELVDKRDEERREQHRRRNSERKRRGLEITLWEGESRAEYSSSEESISEDGYNAILPPPKPIARQDAISSVEPQAKQSLNHPIEDGSDLHRRRSSQKVKPKSPPKKKEYASSSQQRLQKMSTTTTVTGYQGTARRPAATTSVYNGRPSHTSLASKFSRPIRTAKKTQTGTRTMVKSSGNVFTSGKPIRSHARLSDTVADTTKDPRMFASHRLRRKAELQGREKADQAPTALPATLFSISNGPPPMSDSVGATTLRRSAMKRSVDELKSSASESMESERAESARPMDLEHSVPVQPESKRKKSVQWANVTPLVEEPEPMDIDSPPSDPSKRPKSPPPRRRSPPLVSGQSQPILRKLSISQYQQRNIGQDVEKRILLGPGGTNDVLAIFENVQLNSEAWHAQFINQEVLQFTRICNARTFGQQRTTVVERVLSHGSMRAKLANDQSLVDRAAERLRLGSLGATCFHEDFSVIIYPTECEDWKDVMAEADADSPKKVTLKYFIYKPYQFAIKPLPERKVTTVESRDVRLSILQNLLHLDYHQLTPHSLQGVHHNFYLIFPPSREAMLDTLSEWLHIENPSCRVFSTKTPGDWAAFTDTTIVSHGTIIVHETATSTLRRFPGLMKLLLHKHSAAYVFWCIGESLQQQPMYPSIRSSHYKTVPGEFELTRLFPHGNAVLVTPSFLVAEPRRAFQLFEWYAKTYQRPSNNTKIVAASSLCKFLRDLALGRSDQRKDLLARCDNARQSKSMQDEKLVEAKLTHEDCAAFFGTWCLVEGLQQPLLNGVVSDEQLKPIIFADENIDANDEQSLVNWFGCWSQTRLDQFRKFYVLGTDESADARHDIKLEDIPVYSPGTDRDLGAETQPGGIPETKDQLPGPVKQNLPMATKKLPSSASWAIKNYLFDLAKSIERLVRAPIGRPKPTVAKLFGYPVSCRQDMQAAVSAEDFHGELATYKKWFDFPWPFFSKVYPKHVPNGVPGSSPMIFNTYLAFFYTPQDCIASQTKDHERHPWLAVYRPTNPYLRPWKGTELLIWDASANSRFPTDGEILVSELCSAQKRLIEYVEEHGEMKNPGLPLRRVWLGGFRTITEPSPLDATLDSLEAMLKEPHDYIPDEETVLIEKGYRSVVLRVSCSPHVDGAGAMENTKTNALYHTADTLGGNIIFHPPRSVRRINTSRCENLLFKWVRDIARKDPDRSVVSYTFKPTLEWYNTQQVAENRHYEHIYVGTWQHIFELLRIVSENTKQDKPETREGTKQ</sequence>
<organism evidence="1 2">
    <name type="scientific">Colletotrichum truncatum</name>
    <name type="common">Anthracnose fungus</name>
    <name type="synonym">Colletotrichum capsici</name>
    <dbReference type="NCBI Taxonomy" id="5467"/>
    <lineage>
        <taxon>Eukaryota</taxon>
        <taxon>Fungi</taxon>
        <taxon>Dikarya</taxon>
        <taxon>Ascomycota</taxon>
        <taxon>Pezizomycotina</taxon>
        <taxon>Sordariomycetes</taxon>
        <taxon>Hypocreomycetidae</taxon>
        <taxon>Glomerellales</taxon>
        <taxon>Glomerellaceae</taxon>
        <taxon>Colletotrichum</taxon>
        <taxon>Colletotrichum truncatum species complex</taxon>
    </lineage>
</organism>
<keyword evidence="2" id="KW-1185">Reference proteome</keyword>
<protein>
    <submittedName>
        <fullName evidence="1">Chromo domain-containing protein</fullName>
    </submittedName>
</protein>
<comment type="caution">
    <text evidence="1">The sequence shown here is derived from an EMBL/GenBank/DDBJ whole genome shotgun (WGS) entry which is preliminary data.</text>
</comment>
<accession>A0ACC3Z992</accession>
<dbReference type="Proteomes" id="UP000805649">
    <property type="component" value="Unassembled WGS sequence"/>
</dbReference>
<reference evidence="1 2" key="1">
    <citation type="journal article" date="2020" name="Phytopathology">
        <title>Genome Sequence Resources of Colletotrichum truncatum, C. plurivorum, C. musicola, and C. sojae: Four Species Pathogenic to Soybean (Glycine max).</title>
        <authorList>
            <person name="Rogerio F."/>
            <person name="Boufleur T.R."/>
            <person name="Ciampi-Guillardi M."/>
            <person name="Sukno S.A."/>
            <person name="Thon M.R."/>
            <person name="Massola Junior N.S."/>
            <person name="Baroncelli R."/>
        </authorList>
    </citation>
    <scope>NUCLEOTIDE SEQUENCE [LARGE SCALE GENOMIC DNA]</scope>
    <source>
        <strain evidence="1 2">CMES1059</strain>
    </source>
</reference>
<proteinExistence type="predicted"/>
<gene>
    <name evidence="1" type="ORF">CTRU02_203423</name>
</gene>
<dbReference type="EMBL" id="VUJX02000002">
    <property type="protein sequence ID" value="KAL0940660.1"/>
    <property type="molecule type" value="Genomic_DNA"/>
</dbReference>
<name>A0ACC3Z992_COLTU</name>